<feature type="active site" description="Proton donor" evidence="1">
    <location>
        <position position="131"/>
    </location>
</feature>
<dbReference type="NCBIfam" id="TIGR01221">
    <property type="entry name" value="rmlC"/>
    <property type="match status" value="1"/>
</dbReference>
<comment type="pathway">
    <text evidence="3">Carbohydrate biosynthesis; dTDP-L-rhamnose biosynthesis.</text>
</comment>
<comment type="catalytic activity">
    <reaction evidence="3">
        <text>dTDP-4-dehydro-6-deoxy-alpha-D-glucose = dTDP-4-dehydro-beta-L-rhamnose</text>
        <dbReference type="Rhea" id="RHEA:16969"/>
        <dbReference type="ChEBI" id="CHEBI:57649"/>
        <dbReference type="ChEBI" id="CHEBI:62830"/>
        <dbReference type="EC" id="5.1.3.13"/>
    </reaction>
</comment>
<proteinExistence type="inferred from homology"/>
<evidence type="ECO:0000313" key="4">
    <source>
        <dbReference type="EMBL" id="AEQ20350.1"/>
    </source>
</evidence>
<comment type="subunit">
    <text evidence="3">Homodimer.</text>
</comment>
<dbReference type="SUPFAM" id="SSF51182">
    <property type="entry name" value="RmlC-like cupins"/>
    <property type="match status" value="1"/>
</dbReference>
<dbReference type="Gene3D" id="2.60.120.10">
    <property type="entry name" value="Jelly Rolls"/>
    <property type="match status" value="1"/>
</dbReference>
<dbReference type="EMBL" id="JF429407">
    <property type="protein sequence ID" value="AEQ20350.1"/>
    <property type="molecule type" value="Genomic_DNA"/>
</dbReference>
<dbReference type="PANTHER" id="PTHR21047">
    <property type="entry name" value="DTDP-6-DEOXY-D-GLUCOSE-3,5 EPIMERASE"/>
    <property type="match status" value="1"/>
</dbReference>
<dbReference type="GO" id="GO:0005829">
    <property type="term" value="C:cytosol"/>
    <property type="evidence" value="ECO:0007669"/>
    <property type="project" value="TreeGrafter"/>
</dbReference>
<dbReference type="CDD" id="cd00438">
    <property type="entry name" value="cupin_RmlC"/>
    <property type="match status" value="1"/>
</dbReference>
<dbReference type="GO" id="GO:0000271">
    <property type="term" value="P:polysaccharide biosynthetic process"/>
    <property type="evidence" value="ECO:0007669"/>
    <property type="project" value="TreeGrafter"/>
</dbReference>
<organism evidence="4">
    <name type="scientific">uncultured bacterium CSL1</name>
    <dbReference type="NCBI Taxonomy" id="1091565"/>
    <lineage>
        <taxon>Bacteria</taxon>
        <taxon>environmental samples</taxon>
    </lineage>
</organism>
<comment type="similarity">
    <text evidence="3">Belongs to the dTDP-4-dehydrorhamnose 3,5-epimerase family.</text>
</comment>
<dbReference type="UniPathway" id="UPA00124"/>
<dbReference type="Pfam" id="PF00908">
    <property type="entry name" value="dTDP_sugar_isom"/>
    <property type="match status" value="1"/>
</dbReference>
<reference evidence="4" key="1">
    <citation type="journal article" date="2011" name="J. Bacteriol.">
        <title>Long-chain N-acyl amino acid synthases are linked to the putative PEP-CTERM/exosortase protein-sorting system in Gram-negative bacteria.</title>
        <authorList>
            <person name="Craig J.W."/>
            <person name="Cherry M.A."/>
            <person name="Brady S.F."/>
        </authorList>
    </citation>
    <scope>NUCLEOTIDE SEQUENCE</scope>
</reference>
<protein>
    <recommendedName>
        <fullName evidence="3">dTDP-4-dehydrorhamnose 3,5-epimerase</fullName>
        <ecNumber evidence="3">5.1.3.13</ecNumber>
    </recommendedName>
    <alternativeName>
        <fullName evidence="3">Thymidine diphospho-4-keto-rhamnose 3,5-epimerase</fullName>
    </alternativeName>
</protein>
<comment type="function">
    <text evidence="3">Catalyzes the epimerization of the C3' and C5'positions of dTDP-6-deoxy-D-xylo-4-hexulose, forming dTDP-6-deoxy-L-lyxo-4-hexulose.</text>
</comment>
<feature type="active site" description="Proton acceptor" evidence="1">
    <location>
        <position position="61"/>
    </location>
</feature>
<dbReference type="InterPro" id="IPR014710">
    <property type="entry name" value="RmlC-like_jellyroll"/>
</dbReference>
<dbReference type="AlphaFoldDB" id="G4WV98"/>
<dbReference type="EC" id="5.1.3.13" evidence="3"/>
<evidence type="ECO:0000256" key="1">
    <source>
        <dbReference type="PIRSR" id="PIRSR600888-1"/>
    </source>
</evidence>
<accession>G4WV98</accession>
<evidence type="ECO:0000256" key="2">
    <source>
        <dbReference type="PIRSR" id="PIRSR600888-3"/>
    </source>
</evidence>
<name>G4WV98_9BACT</name>
<dbReference type="GO" id="GO:0019305">
    <property type="term" value="P:dTDP-rhamnose biosynthetic process"/>
    <property type="evidence" value="ECO:0007669"/>
    <property type="project" value="UniProtKB-UniRule"/>
</dbReference>
<dbReference type="PANTHER" id="PTHR21047:SF2">
    <property type="entry name" value="THYMIDINE DIPHOSPHO-4-KETO-RHAMNOSE 3,5-EPIMERASE"/>
    <property type="match status" value="1"/>
</dbReference>
<sequence length="186" mass="20455">MQLHETKLSGVRRIELKLFGDARGFFVERFNAEKFADAGLPTNFVQDNHSRSAPGILRGLHYQTSPAQGKLVGVIRGSVLDVVADIRPESPTFGQHIAVEMTGENGVLLWVPPGFAHGFCVLGDEPVDMLYKVTALYNPQGEGGVSYNDPELAIDWPLKNPTISARDQALGSLDDIRRHPPVWQNP</sequence>
<feature type="site" description="Participates in a stacking interaction with the thymidine ring of dTDP-4-oxo-6-deoxyglucose" evidence="2">
    <location>
        <position position="137"/>
    </location>
</feature>
<dbReference type="InterPro" id="IPR011051">
    <property type="entry name" value="RmlC_Cupin_sf"/>
</dbReference>
<dbReference type="GO" id="GO:0008830">
    <property type="term" value="F:dTDP-4-dehydrorhamnose 3,5-epimerase activity"/>
    <property type="evidence" value="ECO:0007669"/>
    <property type="project" value="UniProtKB-UniRule"/>
</dbReference>
<dbReference type="InterPro" id="IPR000888">
    <property type="entry name" value="RmlC-like"/>
</dbReference>
<keyword evidence="3" id="KW-0413">Isomerase</keyword>
<evidence type="ECO:0000256" key="3">
    <source>
        <dbReference type="RuleBase" id="RU364069"/>
    </source>
</evidence>